<evidence type="ECO:0000256" key="7">
    <source>
        <dbReference type="ARBA" id="ARBA00022989"/>
    </source>
</evidence>
<evidence type="ECO:0000256" key="10">
    <source>
        <dbReference type="ARBA" id="ARBA00023136"/>
    </source>
</evidence>
<dbReference type="PANTHER" id="PTHR14269">
    <property type="entry name" value="CDP-DIACYLGLYCEROL--GLYCEROL-3-PHOSPHATE 3-PHOSPHATIDYLTRANSFERASE-RELATED"/>
    <property type="match status" value="1"/>
</dbReference>
<evidence type="ECO:0000256" key="12">
    <source>
        <dbReference type="ARBA" id="ARBA00023264"/>
    </source>
</evidence>
<gene>
    <name evidence="16" type="ORF">Pmani_030065</name>
</gene>
<dbReference type="Proteomes" id="UP001292094">
    <property type="component" value="Unassembled WGS sequence"/>
</dbReference>
<evidence type="ECO:0000256" key="3">
    <source>
        <dbReference type="ARBA" id="ARBA00022516"/>
    </source>
</evidence>
<dbReference type="AlphaFoldDB" id="A0AAE1TT87"/>
<evidence type="ECO:0000313" key="17">
    <source>
        <dbReference type="Proteomes" id="UP001292094"/>
    </source>
</evidence>
<evidence type="ECO:0000256" key="15">
    <source>
        <dbReference type="SAM" id="Phobius"/>
    </source>
</evidence>
<keyword evidence="7 15" id="KW-1133">Transmembrane helix</keyword>
<feature type="transmembrane region" description="Helical" evidence="15">
    <location>
        <begin position="342"/>
        <end position="360"/>
    </location>
</feature>
<evidence type="ECO:0000256" key="2">
    <source>
        <dbReference type="ARBA" id="ARBA00010441"/>
    </source>
</evidence>
<protein>
    <recommendedName>
        <fullName evidence="13">cardiolipin synthase (CMP-forming)</fullName>
        <ecNumber evidence="13">2.7.8.41</ecNumber>
    </recommendedName>
</protein>
<evidence type="ECO:0000256" key="9">
    <source>
        <dbReference type="ARBA" id="ARBA00023128"/>
    </source>
</evidence>
<sequence>MLTSEVYSTARFIDNVRVTKCCTVLGVYQRPFTQHQHHRHQHLKTPLHSHQHLKTPPHSHLWTVNGHLEAFCGWRRSRWIGGIRPWWSLDSVTTPPSSPSPLIGLHHTAITRSLFTSEAHHKTVDTSEQSRNVASWEMVKKERRIRDAGKDLMDDFKETKAKVREKMDEIIERENIWTIPNLLCVSRICLSPVLSYMVLCSNYHWGLALFMFAGFTDLLDGWIARTFPSQSSNLGSFLDPLADKVLVAVLFLSLTYVGLIPLPLTGLIIYRDVLIIGGAAFVRYKSLPPPCTISRYFDASHATARLAPTAISKINTAVQLGLITASLAAPVFSCTDHILIKTLWWLTAATTLGSGFSYIFSRDTYKFLRTTMEKHREK</sequence>
<dbReference type="InterPro" id="IPR000462">
    <property type="entry name" value="CDP-OH_P_trans"/>
</dbReference>
<evidence type="ECO:0000256" key="11">
    <source>
        <dbReference type="ARBA" id="ARBA00023209"/>
    </source>
</evidence>
<dbReference type="GO" id="GO:0032049">
    <property type="term" value="P:cardiolipin biosynthetic process"/>
    <property type="evidence" value="ECO:0007669"/>
    <property type="project" value="TreeGrafter"/>
</dbReference>
<dbReference type="Pfam" id="PF01066">
    <property type="entry name" value="CDP-OH_P_transf"/>
    <property type="match status" value="1"/>
</dbReference>
<accession>A0AAE1TT87</accession>
<evidence type="ECO:0000256" key="1">
    <source>
        <dbReference type="ARBA" id="ARBA00004448"/>
    </source>
</evidence>
<keyword evidence="17" id="KW-1185">Reference proteome</keyword>
<keyword evidence="6" id="KW-0999">Mitochondrion inner membrane</keyword>
<dbReference type="GO" id="GO:0043337">
    <property type="term" value="F:cardiolipin synthase (CMP-forming)"/>
    <property type="evidence" value="ECO:0007669"/>
    <property type="project" value="UniProtKB-EC"/>
</dbReference>
<dbReference type="EC" id="2.7.8.41" evidence="13"/>
<comment type="caution">
    <text evidence="16">The sequence shown here is derived from an EMBL/GenBank/DDBJ whole genome shotgun (WGS) entry which is preliminary data.</text>
</comment>
<keyword evidence="10 15" id="KW-0472">Membrane</keyword>
<keyword evidence="12" id="KW-1208">Phospholipid metabolism</keyword>
<dbReference type="Gene3D" id="1.20.120.1760">
    <property type="match status" value="1"/>
</dbReference>
<evidence type="ECO:0000256" key="4">
    <source>
        <dbReference type="ARBA" id="ARBA00022679"/>
    </source>
</evidence>
<keyword evidence="4" id="KW-0808">Transferase</keyword>
<evidence type="ECO:0000313" key="16">
    <source>
        <dbReference type="EMBL" id="KAK4297528.1"/>
    </source>
</evidence>
<evidence type="ECO:0000256" key="13">
    <source>
        <dbReference type="ARBA" id="ARBA00039001"/>
    </source>
</evidence>
<name>A0AAE1TT87_9EUCA</name>
<organism evidence="16 17">
    <name type="scientific">Petrolisthes manimaculis</name>
    <dbReference type="NCBI Taxonomy" id="1843537"/>
    <lineage>
        <taxon>Eukaryota</taxon>
        <taxon>Metazoa</taxon>
        <taxon>Ecdysozoa</taxon>
        <taxon>Arthropoda</taxon>
        <taxon>Crustacea</taxon>
        <taxon>Multicrustacea</taxon>
        <taxon>Malacostraca</taxon>
        <taxon>Eumalacostraca</taxon>
        <taxon>Eucarida</taxon>
        <taxon>Decapoda</taxon>
        <taxon>Pleocyemata</taxon>
        <taxon>Anomura</taxon>
        <taxon>Galatheoidea</taxon>
        <taxon>Porcellanidae</taxon>
        <taxon>Petrolisthes</taxon>
    </lineage>
</organism>
<keyword evidence="3" id="KW-0444">Lipid biosynthesis</keyword>
<evidence type="ECO:0000256" key="5">
    <source>
        <dbReference type="ARBA" id="ARBA00022692"/>
    </source>
</evidence>
<evidence type="ECO:0000256" key="8">
    <source>
        <dbReference type="ARBA" id="ARBA00023098"/>
    </source>
</evidence>
<keyword evidence="9" id="KW-0496">Mitochondrion</keyword>
<keyword evidence="8" id="KW-0443">Lipid metabolism</keyword>
<keyword evidence="5 15" id="KW-0812">Transmembrane</keyword>
<comment type="subcellular location">
    <subcellularLocation>
        <location evidence="1">Mitochondrion inner membrane</location>
        <topology evidence="1">Multi-pass membrane protein</topology>
    </subcellularLocation>
</comment>
<dbReference type="GO" id="GO:0005743">
    <property type="term" value="C:mitochondrial inner membrane"/>
    <property type="evidence" value="ECO:0007669"/>
    <property type="project" value="UniProtKB-SubCell"/>
</dbReference>
<dbReference type="InterPro" id="IPR050324">
    <property type="entry name" value="CDP-alcohol_PTase-I"/>
</dbReference>
<dbReference type="EMBL" id="JAWZYT010003619">
    <property type="protein sequence ID" value="KAK4297528.1"/>
    <property type="molecule type" value="Genomic_DNA"/>
</dbReference>
<dbReference type="InterPro" id="IPR043130">
    <property type="entry name" value="CDP-OH_PTrfase_TM_dom"/>
</dbReference>
<evidence type="ECO:0000256" key="6">
    <source>
        <dbReference type="ARBA" id="ARBA00022792"/>
    </source>
</evidence>
<comment type="similarity">
    <text evidence="2">Belongs to the CDP-alcohol phosphatidyltransferase class-I family.</text>
</comment>
<feature type="transmembrane region" description="Helical" evidence="15">
    <location>
        <begin position="245"/>
        <end position="270"/>
    </location>
</feature>
<reference evidence="16" key="1">
    <citation type="submission" date="2023-11" db="EMBL/GenBank/DDBJ databases">
        <title>Genome assemblies of two species of porcelain crab, Petrolisthes cinctipes and Petrolisthes manimaculis (Anomura: Porcellanidae).</title>
        <authorList>
            <person name="Angst P."/>
        </authorList>
    </citation>
    <scope>NUCLEOTIDE SEQUENCE</scope>
    <source>
        <strain evidence="16">PB745_02</strain>
        <tissue evidence="16">Gill</tissue>
    </source>
</reference>
<evidence type="ECO:0000256" key="14">
    <source>
        <dbReference type="ARBA" id="ARBA00047433"/>
    </source>
</evidence>
<comment type="catalytic activity">
    <reaction evidence="14">
        <text>a CDP-1,2-diacyl-sn-glycerol + a 1,2-diacyl-sn-glycero-3-phospho-(1'-sn-glycerol) = a cardiolipin + CMP + H(+)</text>
        <dbReference type="Rhea" id="RHEA:32931"/>
        <dbReference type="ChEBI" id="CHEBI:15378"/>
        <dbReference type="ChEBI" id="CHEBI:58332"/>
        <dbReference type="ChEBI" id="CHEBI:60377"/>
        <dbReference type="ChEBI" id="CHEBI:62237"/>
        <dbReference type="ChEBI" id="CHEBI:64716"/>
        <dbReference type="EC" id="2.7.8.41"/>
    </reaction>
</comment>
<dbReference type="FunFam" id="1.20.120.1760:FF:000005">
    <property type="entry name" value="Cardiolipin synthase 1"/>
    <property type="match status" value="1"/>
</dbReference>
<dbReference type="PANTHER" id="PTHR14269:SF60">
    <property type="entry name" value="CARDIOLIPIN SYNTHASE (CMP-FORMING)"/>
    <property type="match status" value="1"/>
</dbReference>
<keyword evidence="11" id="KW-0594">Phospholipid biosynthesis</keyword>
<proteinExistence type="inferred from homology"/>